<feature type="region of interest" description="Disordered" evidence="1">
    <location>
        <begin position="29"/>
        <end position="64"/>
    </location>
</feature>
<dbReference type="Proteomes" id="UP001234989">
    <property type="component" value="Chromosome 1"/>
</dbReference>
<dbReference type="EMBL" id="CP133612">
    <property type="protein sequence ID" value="WMV09055.1"/>
    <property type="molecule type" value="Genomic_DNA"/>
</dbReference>
<organism evidence="2 3">
    <name type="scientific">Solanum verrucosum</name>
    <dbReference type="NCBI Taxonomy" id="315347"/>
    <lineage>
        <taxon>Eukaryota</taxon>
        <taxon>Viridiplantae</taxon>
        <taxon>Streptophyta</taxon>
        <taxon>Embryophyta</taxon>
        <taxon>Tracheophyta</taxon>
        <taxon>Spermatophyta</taxon>
        <taxon>Magnoliopsida</taxon>
        <taxon>eudicotyledons</taxon>
        <taxon>Gunneridae</taxon>
        <taxon>Pentapetalae</taxon>
        <taxon>asterids</taxon>
        <taxon>lamiids</taxon>
        <taxon>Solanales</taxon>
        <taxon>Solanaceae</taxon>
        <taxon>Solanoideae</taxon>
        <taxon>Solaneae</taxon>
        <taxon>Solanum</taxon>
    </lineage>
</organism>
<evidence type="ECO:0000313" key="2">
    <source>
        <dbReference type="EMBL" id="WMV09055.1"/>
    </source>
</evidence>
<proteinExistence type="predicted"/>
<sequence>WIEEQSKDTKFQKGKKRAKILKNSSVRSLEGRNQVGDGNEQSVDRRVDPPCSSRSPKVTDHEDAECQDRKVMKVTKGWLAEWFGEPDLLRQVANVVLAALVERQVLELWFLIDGQWVLG</sequence>
<accession>A0AAF0TDA9</accession>
<feature type="non-terminal residue" evidence="2">
    <location>
        <position position="1"/>
    </location>
</feature>
<protein>
    <submittedName>
        <fullName evidence="2">Uncharacterized protein</fullName>
    </submittedName>
</protein>
<name>A0AAF0TDA9_SOLVR</name>
<gene>
    <name evidence="2" type="ORF">MTR67_002440</name>
</gene>
<evidence type="ECO:0000256" key="1">
    <source>
        <dbReference type="SAM" id="MobiDB-lite"/>
    </source>
</evidence>
<dbReference type="AlphaFoldDB" id="A0AAF0TDA9"/>
<reference evidence="2" key="1">
    <citation type="submission" date="2023-08" db="EMBL/GenBank/DDBJ databases">
        <title>A de novo genome assembly of Solanum verrucosum Schlechtendal, a Mexican diploid species geographically isolated from the other diploid A-genome species in potato relatives.</title>
        <authorList>
            <person name="Hosaka K."/>
        </authorList>
    </citation>
    <scope>NUCLEOTIDE SEQUENCE</scope>
    <source>
        <tissue evidence="2">Young leaves</tissue>
    </source>
</reference>
<keyword evidence="3" id="KW-1185">Reference proteome</keyword>
<evidence type="ECO:0000313" key="3">
    <source>
        <dbReference type="Proteomes" id="UP001234989"/>
    </source>
</evidence>